<reference evidence="3" key="1">
    <citation type="submission" date="2022-11" db="UniProtKB">
        <authorList>
            <consortium name="WormBaseParasite"/>
        </authorList>
    </citation>
    <scope>IDENTIFICATION</scope>
</reference>
<dbReference type="AlphaFoldDB" id="A0A914ZB64"/>
<organism evidence="2 3">
    <name type="scientific">Panagrolaimus superbus</name>
    <dbReference type="NCBI Taxonomy" id="310955"/>
    <lineage>
        <taxon>Eukaryota</taxon>
        <taxon>Metazoa</taxon>
        <taxon>Ecdysozoa</taxon>
        <taxon>Nematoda</taxon>
        <taxon>Chromadorea</taxon>
        <taxon>Rhabditida</taxon>
        <taxon>Tylenchina</taxon>
        <taxon>Panagrolaimomorpha</taxon>
        <taxon>Panagrolaimoidea</taxon>
        <taxon>Panagrolaimidae</taxon>
        <taxon>Panagrolaimus</taxon>
    </lineage>
</organism>
<dbReference type="Gene3D" id="2.60.20.10">
    <property type="entry name" value="Crystallins"/>
    <property type="match status" value="1"/>
</dbReference>
<evidence type="ECO:0000313" key="3">
    <source>
        <dbReference type="WBParaSite" id="PSU_v2.g9156.t1"/>
    </source>
</evidence>
<keyword evidence="1" id="KW-0732">Signal</keyword>
<dbReference type="SUPFAM" id="SSF49695">
    <property type="entry name" value="gamma-Crystallin-like"/>
    <property type="match status" value="1"/>
</dbReference>
<protein>
    <submittedName>
        <fullName evidence="3">Uncharacterized protein</fullName>
    </submittedName>
</protein>
<proteinExistence type="predicted"/>
<accession>A0A914ZB64</accession>
<name>A0A914ZB64_9BILA</name>
<keyword evidence="2" id="KW-1185">Reference proteome</keyword>
<evidence type="ECO:0000313" key="2">
    <source>
        <dbReference type="Proteomes" id="UP000887577"/>
    </source>
</evidence>
<dbReference type="Proteomes" id="UP000887577">
    <property type="component" value="Unplaced"/>
</dbReference>
<evidence type="ECO:0000256" key="1">
    <source>
        <dbReference type="SAM" id="SignalP"/>
    </source>
</evidence>
<dbReference type="WBParaSite" id="PSU_v2.g9156.t1">
    <property type="protein sequence ID" value="PSU_v2.g9156.t1"/>
    <property type="gene ID" value="PSU_v2.g9156"/>
</dbReference>
<dbReference type="InterPro" id="IPR011024">
    <property type="entry name" value="G_crystallin-like"/>
</dbReference>
<feature type="chain" id="PRO_5037734952" evidence="1">
    <location>
        <begin position="21"/>
        <end position="206"/>
    </location>
</feature>
<feature type="signal peptide" evidence="1">
    <location>
        <begin position="1"/>
        <end position="20"/>
    </location>
</feature>
<sequence>MFWPLLCVTILLLSFKTAKSCDNGTIEFDGNLEKCATEPLHFLDDFNCAFFWHDNCGGRRLGICDENPDFSKQNFEYDASAVVVRDGCIATACHGYNFTDGCATFGPGYHNFWFSKQFTSGNLEEGIPGPDSFNDRVKSAKCHCIIPTTSTTVTPTVTPTVPEKLKTFEISNANDNNNKDVYFLDILLIPKKASVKPKKIFSLITN</sequence>